<evidence type="ECO:0000256" key="3">
    <source>
        <dbReference type="ARBA" id="ARBA00022679"/>
    </source>
</evidence>
<proteinExistence type="inferred from homology"/>
<dbReference type="PANTHER" id="PTHR43179:SF12">
    <property type="entry name" value="GALACTOFURANOSYLTRANSFERASE GLFT2"/>
    <property type="match status" value="1"/>
</dbReference>
<feature type="domain" description="Glycosyltransferase 2-like" evidence="4">
    <location>
        <begin position="6"/>
        <end position="180"/>
    </location>
</feature>
<sequence>MEKTAIVILNYNGEGYLRQFLPSVITHSAGCRIIVADNCSTDNSVDYVSKNHPSVEIIKLPVNGGYSLGYNEALRQVETQYYVLLNSDVEVTDNWVIPIINMMDDDPNIAAAQPKILSYHQKSEFEYAGAAGGFIDTLGYPFCRGRIFNTLEKDSGQYNDTKQIFWATGACLFIRSEIFHKLEGFDPDFFAHMEEIDLCWRINSSGHKVMYNGSSTVYHVGGGTLHKSNPRKTYLNFRNGLSLIYKNYSTLELYIKMPLRITLDVIASVKFMLFDSFADGAAVIRAHLDFLKDLKRNYKKRRAVQQKKIRQVETIYRGSIVFEYFIKGKRKFEALKMCRNNQ</sequence>
<protein>
    <submittedName>
        <fullName evidence="5">Glycosyltransferase family 2 protein</fullName>
    </submittedName>
</protein>
<keyword evidence="6" id="KW-1185">Reference proteome</keyword>
<name>A0A937KCH5_9BACT</name>
<dbReference type="Proteomes" id="UP000614216">
    <property type="component" value="Unassembled WGS sequence"/>
</dbReference>
<dbReference type="RefSeq" id="WP_202857686.1">
    <property type="nucleotide sequence ID" value="NZ_JAEUGD010000058.1"/>
</dbReference>
<dbReference type="CDD" id="cd04186">
    <property type="entry name" value="GT_2_like_c"/>
    <property type="match status" value="1"/>
</dbReference>
<dbReference type="EMBL" id="JAEUGD010000058">
    <property type="protein sequence ID" value="MBL6448156.1"/>
    <property type="molecule type" value="Genomic_DNA"/>
</dbReference>
<dbReference type="AlphaFoldDB" id="A0A937KCH5"/>
<dbReference type="InterPro" id="IPR029044">
    <property type="entry name" value="Nucleotide-diphossugar_trans"/>
</dbReference>
<evidence type="ECO:0000259" key="4">
    <source>
        <dbReference type="Pfam" id="PF00535"/>
    </source>
</evidence>
<dbReference type="PANTHER" id="PTHR43179">
    <property type="entry name" value="RHAMNOSYLTRANSFERASE WBBL"/>
    <property type="match status" value="1"/>
</dbReference>
<comment type="caution">
    <text evidence="5">The sequence shown here is derived from an EMBL/GenBank/DDBJ whole genome shotgun (WGS) entry which is preliminary data.</text>
</comment>
<dbReference type="SUPFAM" id="SSF53448">
    <property type="entry name" value="Nucleotide-diphospho-sugar transferases"/>
    <property type="match status" value="1"/>
</dbReference>
<organism evidence="5 6">
    <name type="scientific">Fulvivirga marina</name>
    <dbReference type="NCBI Taxonomy" id="2494733"/>
    <lineage>
        <taxon>Bacteria</taxon>
        <taxon>Pseudomonadati</taxon>
        <taxon>Bacteroidota</taxon>
        <taxon>Cytophagia</taxon>
        <taxon>Cytophagales</taxon>
        <taxon>Fulvivirgaceae</taxon>
        <taxon>Fulvivirga</taxon>
    </lineage>
</organism>
<dbReference type="GO" id="GO:0016757">
    <property type="term" value="F:glycosyltransferase activity"/>
    <property type="evidence" value="ECO:0007669"/>
    <property type="project" value="UniProtKB-KW"/>
</dbReference>
<keyword evidence="2" id="KW-0328">Glycosyltransferase</keyword>
<gene>
    <name evidence="5" type="ORF">JMN32_17690</name>
</gene>
<evidence type="ECO:0000256" key="2">
    <source>
        <dbReference type="ARBA" id="ARBA00022676"/>
    </source>
</evidence>
<dbReference type="InterPro" id="IPR001173">
    <property type="entry name" value="Glyco_trans_2-like"/>
</dbReference>
<reference evidence="5" key="1">
    <citation type="submission" date="2021-01" db="EMBL/GenBank/DDBJ databases">
        <title>Fulvivirga kasyanovii gen. nov., sp nov., a novel member of the phylum Bacteroidetes isolated from seawater in a mussel farm.</title>
        <authorList>
            <person name="Zhao L.-H."/>
            <person name="Wang Z.-J."/>
        </authorList>
    </citation>
    <scope>NUCLEOTIDE SEQUENCE</scope>
    <source>
        <strain evidence="5">29W222</strain>
    </source>
</reference>
<comment type="similarity">
    <text evidence="1">Belongs to the glycosyltransferase 2 family.</text>
</comment>
<keyword evidence="3" id="KW-0808">Transferase</keyword>
<evidence type="ECO:0000313" key="6">
    <source>
        <dbReference type="Proteomes" id="UP000614216"/>
    </source>
</evidence>
<dbReference type="Pfam" id="PF00535">
    <property type="entry name" value="Glycos_transf_2"/>
    <property type="match status" value="1"/>
</dbReference>
<evidence type="ECO:0000256" key="1">
    <source>
        <dbReference type="ARBA" id="ARBA00006739"/>
    </source>
</evidence>
<accession>A0A937KCH5</accession>
<evidence type="ECO:0000313" key="5">
    <source>
        <dbReference type="EMBL" id="MBL6448156.1"/>
    </source>
</evidence>
<dbReference type="Gene3D" id="3.90.550.10">
    <property type="entry name" value="Spore Coat Polysaccharide Biosynthesis Protein SpsA, Chain A"/>
    <property type="match status" value="1"/>
</dbReference>